<gene>
    <name evidence="1" type="ORF">K444DRAFT_631391</name>
</gene>
<reference evidence="1 2" key="1">
    <citation type="submission" date="2016-04" db="EMBL/GenBank/DDBJ databases">
        <title>A degradative enzymes factory behind the ericoid mycorrhizal symbiosis.</title>
        <authorList>
            <consortium name="DOE Joint Genome Institute"/>
            <person name="Martino E."/>
            <person name="Morin E."/>
            <person name="Grelet G."/>
            <person name="Kuo A."/>
            <person name="Kohler A."/>
            <person name="Daghino S."/>
            <person name="Barry K."/>
            <person name="Choi C."/>
            <person name="Cichocki N."/>
            <person name="Clum A."/>
            <person name="Copeland A."/>
            <person name="Hainaut M."/>
            <person name="Haridas S."/>
            <person name="Labutti K."/>
            <person name="Lindquist E."/>
            <person name="Lipzen A."/>
            <person name="Khouja H.-R."/>
            <person name="Murat C."/>
            <person name="Ohm R."/>
            <person name="Olson A."/>
            <person name="Spatafora J."/>
            <person name="Veneault-Fourrey C."/>
            <person name="Henrissat B."/>
            <person name="Grigoriev I."/>
            <person name="Martin F."/>
            <person name="Perotto S."/>
        </authorList>
    </citation>
    <scope>NUCLEOTIDE SEQUENCE [LARGE SCALE GENOMIC DNA]</scope>
    <source>
        <strain evidence="1 2">E</strain>
    </source>
</reference>
<dbReference type="PANTHER" id="PTHR38886">
    <property type="entry name" value="SESA DOMAIN-CONTAINING PROTEIN"/>
    <property type="match status" value="1"/>
</dbReference>
<organism evidence="1 2">
    <name type="scientific">Hyaloscypha bicolor E</name>
    <dbReference type="NCBI Taxonomy" id="1095630"/>
    <lineage>
        <taxon>Eukaryota</taxon>
        <taxon>Fungi</taxon>
        <taxon>Dikarya</taxon>
        <taxon>Ascomycota</taxon>
        <taxon>Pezizomycotina</taxon>
        <taxon>Leotiomycetes</taxon>
        <taxon>Helotiales</taxon>
        <taxon>Hyaloscyphaceae</taxon>
        <taxon>Hyaloscypha</taxon>
        <taxon>Hyaloscypha bicolor</taxon>
    </lineage>
</organism>
<dbReference type="Proteomes" id="UP000235371">
    <property type="component" value="Unassembled WGS sequence"/>
</dbReference>
<dbReference type="OrthoDB" id="5404564at2759"/>
<proteinExistence type="predicted"/>
<dbReference type="PANTHER" id="PTHR38886:SF1">
    <property type="entry name" value="NACHT-NTPASE AND P-LOOP NTPASES N-TERMINAL DOMAIN-CONTAINING PROTEIN"/>
    <property type="match status" value="1"/>
</dbReference>
<evidence type="ECO:0000313" key="1">
    <source>
        <dbReference type="EMBL" id="PMD58031.1"/>
    </source>
</evidence>
<accession>A0A2J6T4T0</accession>
<dbReference type="RefSeq" id="XP_024734935.1">
    <property type="nucleotide sequence ID" value="XM_024883352.1"/>
</dbReference>
<dbReference type="STRING" id="1095630.A0A2J6T4T0"/>
<dbReference type="EMBL" id="KZ613837">
    <property type="protein sequence ID" value="PMD58031.1"/>
    <property type="molecule type" value="Genomic_DNA"/>
</dbReference>
<dbReference type="AlphaFoldDB" id="A0A2J6T4T0"/>
<evidence type="ECO:0008006" key="3">
    <source>
        <dbReference type="Google" id="ProtNLM"/>
    </source>
</evidence>
<evidence type="ECO:0000313" key="2">
    <source>
        <dbReference type="Proteomes" id="UP000235371"/>
    </source>
</evidence>
<keyword evidence="2" id="KW-1185">Reference proteome</keyword>
<dbReference type="GeneID" id="36591429"/>
<sequence length="546" mass="60380">MSFRISIGDIHMISGLAYRIGKTLTTGRKSAPGEFSEVQNQLFAISNALKLLSATLQQEGVPNTEGAVGPEEDEILSRMIENCQTTLQHLDGVLKSYPELRTEIDKEHDDETAHKRWRTQFKENIKKIKWTAEGADLDKLRQNLATHVNALNLAIAARGCIQTDRMKAQVDLVHGMLGEIHERYLNNLKNVPATSGRSKAANSGSAGYCTSSKQNCYVLRAHASSVASVATMMTLTIPALKIRLCINEAQDIADFKRFVAQLALVQGLKASSITGASSMLMYTSVRGDGCGYLSVLNTQGDTADFRQDIRSITITSNELRYIVESIDSVQMLHYMMMMFPHPSEVTEQENLGFLPCRNAEIVLHTKSTMDDSDNGDITQLIVQFDHLTVVDEIGHTLGVLLKGVTGKVYLGNNEHLDIHQADIELTFTSREAAASCWSSVNSLQRYLFLSYLQYQRLEEITSFRSNIGDVMIRDMQLLDAQATVVQDPTTNEQRMIVSSKCGSKFVTMILSSASSGSLLVDGSGTASNLPAYFIDINTERTRVIEQ</sequence>
<dbReference type="InParanoid" id="A0A2J6T4T0"/>
<name>A0A2J6T4T0_9HELO</name>
<protein>
    <recommendedName>
        <fullName evidence="3">Fungal N-terminal domain-containing protein</fullName>
    </recommendedName>
</protein>